<accession>A0ACC2MXB3</accession>
<evidence type="ECO:0000313" key="2">
    <source>
        <dbReference type="Proteomes" id="UP001234297"/>
    </source>
</evidence>
<dbReference type="Proteomes" id="UP001234297">
    <property type="component" value="Chromosome 1"/>
</dbReference>
<name>A0ACC2MXB3_PERAE</name>
<organism evidence="1 2">
    <name type="scientific">Persea americana</name>
    <name type="common">Avocado</name>
    <dbReference type="NCBI Taxonomy" id="3435"/>
    <lineage>
        <taxon>Eukaryota</taxon>
        <taxon>Viridiplantae</taxon>
        <taxon>Streptophyta</taxon>
        <taxon>Embryophyta</taxon>
        <taxon>Tracheophyta</taxon>
        <taxon>Spermatophyta</taxon>
        <taxon>Magnoliopsida</taxon>
        <taxon>Magnoliidae</taxon>
        <taxon>Laurales</taxon>
        <taxon>Lauraceae</taxon>
        <taxon>Persea</taxon>
    </lineage>
</organism>
<comment type="caution">
    <text evidence="1">The sequence shown here is derived from an EMBL/GenBank/DDBJ whole genome shotgun (WGS) entry which is preliminary data.</text>
</comment>
<reference evidence="1 2" key="1">
    <citation type="journal article" date="2022" name="Hortic Res">
        <title>A haplotype resolved chromosomal level avocado genome allows analysis of novel avocado genes.</title>
        <authorList>
            <person name="Nath O."/>
            <person name="Fletcher S.J."/>
            <person name="Hayward A."/>
            <person name="Shaw L.M."/>
            <person name="Masouleh A.K."/>
            <person name="Furtado A."/>
            <person name="Henry R.J."/>
            <person name="Mitter N."/>
        </authorList>
    </citation>
    <scope>NUCLEOTIDE SEQUENCE [LARGE SCALE GENOMIC DNA]</scope>
    <source>
        <strain evidence="2">cv. Hass</strain>
    </source>
</reference>
<sequence length="118" mass="13497">MAPGVAVAASRPFFFPAKGNNVISNDKDENEKSLLRRRNEELERELQSSLQREEKARVDLERTKQRLRATEEAEERLCSQLGELEAEAVEQARAYHSQIRSLMEQLSQAQKLLRSADA</sequence>
<evidence type="ECO:0000313" key="1">
    <source>
        <dbReference type="EMBL" id="KAJ8650304.1"/>
    </source>
</evidence>
<keyword evidence="2" id="KW-1185">Reference proteome</keyword>
<dbReference type="EMBL" id="CM056809">
    <property type="protein sequence ID" value="KAJ8650304.1"/>
    <property type="molecule type" value="Genomic_DNA"/>
</dbReference>
<proteinExistence type="predicted"/>
<protein>
    <submittedName>
        <fullName evidence="1">Uncharacterized protein</fullName>
    </submittedName>
</protein>
<gene>
    <name evidence="1" type="ORF">MRB53_003327</name>
</gene>